<name>A0ABT4LNT0_9PROT</name>
<organism evidence="4 5">
    <name type="scientific">Kiloniella laminariae</name>
    <dbReference type="NCBI Taxonomy" id="454162"/>
    <lineage>
        <taxon>Bacteria</taxon>
        <taxon>Pseudomonadati</taxon>
        <taxon>Pseudomonadota</taxon>
        <taxon>Alphaproteobacteria</taxon>
        <taxon>Rhodospirillales</taxon>
        <taxon>Kiloniellaceae</taxon>
        <taxon>Kiloniella</taxon>
    </lineage>
</organism>
<dbReference type="Proteomes" id="UP001069802">
    <property type="component" value="Unassembled WGS sequence"/>
</dbReference>
<feature type="domain" description="HTH tetR-type" evidence="3">
    <location>
        <begin position="5"/>
        <end position="65"/>
    </location>
</feature>
<evidence type="ECO:0000313" key="5">
    <source>
        <dbReference type="Proteomes" id="UP001069802"/>
    </source>
</evidence>
<evidence type="ECO:0000256" key="2">
    <source>
        <dbReference type="PROSITE-ProRule" id="PRU00335"/>
    </source>
</evidence>
<dbReference type="PANTHER" id="PTHR30055">
    <property type="entry name" value="HTH-TYPE TRANSCRIPTIONAL REGULATOR RUTR"/>
    <property type="match status" value="1"/>
</dbReference>
<proteinExistence type="predicted"/>
<dbReference type="InterPro" id="IPR009057">
    <property type="entry name" value="Homeodomain-like_sf"/>
</dbReference>
<evidence type="ECO:0000313" key="4">
    <source>
        <dbReference type="EMBL" id="MCZ4282753.1"/>
    </source>
</evidence>
<dbReference type="PRINTS" id="PR00455">
    <property type="entry name" value="HTHTETR"/>
</dbReference>
<keyword evidence="5" id="KW-1185">Reference proteome</keyword>
<dbReference type="EMBL" id="JAPWGY010000010">
    <property type="protein sequence ID" value="MCZ4282753.1"/>
    <property type="molecule type" value="Genomic_DNA"/>
</dbReference>
<dbReference type="RefSeq" id="WP_269424896.1">
    <property type="nucleotide sequence ID" value="NZ_JAPWGY010000010.1"/>
</dbReference>
<protein>
    <submittedName>
        <fullName evidence="4">TetR/AcrR family transcriptional regulator</fullName>
    </submittedName>
</protein>
<accession>A0ABT4LNT0</accession>
<dbReference type="Gene3D" id="1.10.357.10">
    <property type="entry name" value="Tetracycline Repressor, domain 2"/>
    <property type="match status" value="1"/>
</dbReference>
<comment type="caution">
    <text evidence="4">The sequence shown here is derived from an EMBL/GenBank/DDBJ whole genome shotgun (WGS) entry which is preliminary data.</text>
</comment>
<reference evidence="4" key="1">
    <citation type="submission" date="2022-12" db="EMBL/GenBank/DDBJ databases">
        <title>Bacterial isolates from different developmental stages of Nematostella vectensis.</title>
        <authorList>
            <person name="Fraune S."/>
        </authorList>
    </citation>
    <scope>NUCLEOTIDE SEQUENCE</scope>
    <source>
        <strain evidence="4">G21630-S1</strain>
    </source>
</reference>
<gene>
    <name evidence="4" type="ORF">O4H49_18360</name>
</gene>
<evidence type="ECO:0000256" key="1">
    <source>
        <dbReference type="ARBA" id="ARBA00023125"/>
    </source>
</evidence>
<dbReference type="PROSITE" id="PS50977">
    <property type="entry name" value="HTH_TETR_2"/>
    <property type="match status" value="1"/>
</dbReference>
<sequence length="183" mass="20292">MNNTSETATKIMDAAEGYIRTRGYNAFSFRDIAADVGIKTASIHYHFPTKGDLGAAVAERYTERFMTNLGPAGEGSASQQLHRYVDAFRTALALEDKMCLCGMLGAELSSLPENVVQLSRAFFTKNLSWLTAVFLRDEKLRLTSIDAQRKSLKLLALLEGGLILSRNLEGVKTFDQLTEDIFE</sequence>
<dbReference type="Pfam" id="PF00440">
    <property type="entry name" value="TetR_N"/>
    <property type="match status" value="1"/>
</dbReference>
<dbReference type="InterPro" id="IPR036271">
    <property type="entry name" value="Tet_transcr_reg_TetR-rel_C_sf"/>
</dbReference>
<evidence type="ECO:0000259" key="3">
    <source>
        <dbReference type="PROSITE" id="PS50977"/>
    </source>
</evidence>
<keyword evidence="1 2" id="KW-0238">DNA-binding</keyword>
<dbReference type="SUPFAM" id="SSF46689">
    <property type="entry name" value="Homeodomain-like"/>
    <property type="match status" value="1"/>
</dbReference>
<dbReference type="InterPro" id="IPR050109">
    <property type="entry name" value="HTH-type_TetR-like_transc_reg"/>
</dbReference>
<dbReference type="InterPro" id="IPR001647">
    <property type="entry name" value="HTH_TetR"/>
</dbReference>
<feature type="DNA-binding region" description="H-T-H motif" evidence="2">
    <location>
        <begin position="28"/>
        <end position="47"/>
    </location>
</feature>
<dbReference type="SUPFAM" id="SSF48498">
    <property type="entry name" value="Tetracyclin repressor-like, C-terminal domain"/>
    <property type="match status" value="1"/>
</dbReference>
<dbReference type="PANTHER" id="PTHR30055:SF219">
    <property type="entry name" value="TRANSCRIPTIONAL REGULATORY PROTEIN"/>
    <property type="match status" value="1"/>
</dbReference>